<evidence type="ECO:0000313" key="3">
    <source>
        <dbReference type="Proteomes" id="UP001495910"/>
    </source>
</evidence>
<keyword evidence="2" id="KW-0489">Methyltransferase</keyword>
<dbReference type="SUPFAM" id="SSF53335">
    <property type="entry name" value="S-adenosyl-L-methionine-dependent methyltransferases"/>
    <property type="match status" value="1"/>
</dbReference>
<dbReference type="PANTHER" id="PTHR34203">
    <property type="entry name" value="METHYLTRANSFERASE, FKBM FAMILY PROTEIN"/>
    <property type="match status" value="1"/>
</dbReference>
<gene>
    <name evidence="2" type="ORF">V8G57_08890</name>
</gene>
<dbReference type="GO" id="GO:0008168">
    <property type="term" value="F:methyltransferase activity"/>
    <property type="evidence" value="ECO:0007669"/>
    <property type="project" value="UniProtKB-KW"/>
</dbReference>
<keyword evidence="2" id="KW-0808">Transferase</keyword>
<dbReference type="Proteomes" id="UP001495910">
    <property type="component" value="Unassembled WGS sequence"/>
</dbReference>
<evidence type="ECO:0000259" key="1">
    <source>
        <dbReference type="Pfam" id="PF05050"/>
    </source>
</evidence>
<evidence type="ECO:0000313" key="2">
    <source>
        <dbReference type="EMBL" id="MEM4987499.1"/>
    </source>
</evidence>
<accession>A0ABU9PU14</accession>
<protein>
    <submittedName>
        <fullName evidence="2">FkbM family methyltransferase</fullName>
    </submittedName>
</protein>
<feature type="domain" description="Methyltransferase FkbM" evidence="1">
    <location>
        <begin position="86"/>
        <end position="246"/>
    </location>
</feature>
<sequence>MKKFLKYLTSDETGLVRNVVSNLVHGRKLFDTGEVGQERRIMTRIGDKKYNISSDDNYLNRIGRVFEPDMVKLFDSLIEANNTVFDIGANIGCTSILFGDKAEKVFSFEPSPTTFQFLRKNIFAAKMSHVTPVNSGLGKTGGVYELAFSPQNRSGGFVLNKAQVSQGLHVESVQILRGDSYTKQEGIDKVDFIKIDVEGFERDVIEGLSQTIAGSKPIVALELNHWCLNAFQRITVPDFFDFLRSIFPYLYAVEKNDIADLHNADEAYHVMFSHITKGFKYPNLIGAFEHHQLAKFGKKYSRAISPK</sequence>
<dbReference type="NCBIfam" id="TIGR01444">
    <property type="entry name" value="fkbM_fam"/>
    <property type="match status" value="1"/>
</dbReference>
<dbReference type="PANTHER" id="PTHR34203:SF15">
    <property type="entry name" value="SLL1173 PROTEIN"/>
    <property type="match status" value="1"/>
</dbReference>
<dbReference type="InterPro" id="IPR029063">
    <property type="entry name" value="SAM-dependent_MTases_sf"/>
</dbReference>
<dbReference type="GO" id="GO:0032259">
    <property type="term" value="P:methylation"/>
    <property type="evidence" value="ECO:0007669"/>
    <property type="project" value="UniProtKB-KW"/>
</dbReference>
<dbReference type="RefSeq" id="WP_342829045.1">
    <property type="nucleotide sequence ID" value="NZ_JBANDC010000005.1"/>
</dbReference>
<dbReference type="InterPro" id="IPR052514">
    <property type="entry name" value="SAM-dependent_MTase"/>
</dbReference>
<organism evidence="2 3">
    <name type="scientific">Collimonas rhizosphaerae</name>
    <dbReference type="NCBI Taxonomy" id="3126357"/>
    <lineage>
        <taxon>Bacteria</taxon>
        <taxon>Pseudomonadati</taxon>
        <taxon>Pseudomonadota</taxon>
        <taxon>Betaproteobacteria</taxon>
        <taxon>Burkholderiales</taxon>
        <taxon>Oxalobacteraceae</taxon>
        <taxon>Collimonas</taxon>
    </lineage>
</organism>
<comment type="caution">
    <text evidence="2">The sequence shown here is derived from an EMBL/GenBank/DDBJ whole genome shotgun (WGS) entry which is preliminary data.</text>
</comment>
<proteinExistence type="predicted"/>
<dbReference type="InterPro" id="IPR006342">
    <property type="entry name" value="FkbM_mtfrase"/>
</dbReference>
<reference evidence="2 3" key="1">
    <citation type="submission" date="2024-02" db="EMBL/GenBank/DDBJ databases">
        <title>Draft genome sequence of Collimonas sp. strain H4R21, an effective mineral-weathering bacterial strain isolated from the beech rhizosphere.</title>
        <authorList>
            <person name="Morin E."/>
            <person name="Uroz S."/>
            <person name="Leveau J.H.J."/>
            <person name="Kumar R."/>
            <person name="Rey M.W."/>
            <person name="Pham J."/>
        </authorList>
    </citation>
    <scope>NUCLEOTIDE SEQUENCE [LARGE SCALE GENOMIC DNA]</scope>
    <source>
        <strain evidence="2 3">H4R21</strain>
    </source>
</reference>
<dbReference type="Gene3D" id="3.40.50.150">
    <property type="entry name" value="Vaccinia Virus protein VP39"/>
    <property type="match status" value="1"/>
</dbReference>
<dbReference type="EMBL" id="JBANDC010000005">
    <property type="protein sequence ID" value="MEM4987499.1"/>
    <property type="molecule type" value="Genomic_DNA"/>
</dbReference>
<keyword evidence="3" id="KW-1185">Reference proteome</keyword>
<dbReference type="Pfam" id="PF05050">
    <property type="entry name" value="Methyltransf_21"/>
    <property type="match status" value="1"/>
</dbReference>
<name>A0ABU9PU14_9BURK</name>